<dbReference type="GO" id="GO:0005737">
    <property type="term" value="C:cytoplasm"/>
    <property type="evidence" value="ECO:0007669"/>
    <property type="project" value="TreeGrafter"/>
</dbReference>
<keyword evidence="6" id="KW-1185">Reference proteome</keyword>
<dbReference type="InterPro" id="IPR001362">
    <property type="entry name" value="Glyco_hydro_32"/>
</dbReference>
<dbReference type="Proteomes" id="UP000366872">
    <property type="component" value="Unassembled WGS sequence"/>
</dbReference>
<dbReference type="EMBL" id="CAAHFG010000004">
    <property type="protein sequence ID" value="VGO16883.1"/>
    <property type="molecule type" value="Genomic_DNA"/>
</dbReference>
<evidence type="ECO:0000313" key="5">
    <source>
        <dbReference type="EMBL" id="VGO16883.1"/>
    </source>
</evidence>
<name>A0A6C2UAJ7_PONDE</name>
<reference evidence="5 6" key="1">
    <citation type="submission" date="2019-04" db="EMBL/GenBank/DDBJ databases">
        <authorList>
            <person name="Van Vliet M D."/>
        </authorList>
    </citation>
    <scope>NUCLEOTIDE SEQUENCE [LARGE SCALE GENOMIC DNA]</scope>
    <source>
        <strain evidence="5 6">F1</strain>
    </source>
</reference>
<dbReference type="GO" id="GO:0004575">
    <property type="term" value="F:sucrose alpha-glucosidase activity"/>
    <property type="evidence" value="ECO:0007669"/>
    <property type="project" value="TreeGrafter"/>
</dbReference>
<sequence>MDGKWIAAGLLVACAAHADDISIADFEGDSYGAWRVEGKAFGAAPAKANVSPPNKVTGHLGDGLVNTFLKGDTSSGSLTSPEFTIERRYINFLIGGGNHKGQTCINLLVDGKPVRTAVGSARKDAGREVMEWAFWDVEEYAGGKAVLQIVDNHTGGWGHINVDQIVQSDHPVEGAVGQNAPPPSLVALEASIAVTDSHLLVPVVNAGNDAIPLGIYDGNTLIQTFKITLPRKDDAYWEAAYPLDHFGLLGRQITVKPIEGGLVNEAYRDAFARIRCHDGLPAGKAADYAKPYRNQFHPSTRRGWNNDPNGMVYHDGKYHLYYQHNPFGIGWGNMHWGHFESTDLIHWEEKPIALFQKTVKDMMFSGGGFVDFNNSAGLGENMQFAAFTSTGRGECLAYSTDGGISFAELPENPVVVHKGRDPKIIWYEPEQKWVMAVYNTEECDETKAVPLGGKQKHVFANCAFYESRNLREWKRTGAFTDTDRASIHECPELFPLSCGNEAKWIFYGAQNRYFIGQFNGRTFVKESGPHGSRHGAFYAAQTFSDVPDGRRIQIGWVRTDAYPKQFPAQIVNQSFTLPHELTLVKAADGLRMAFNPVKEVEKLRGEMLQTLEACEGELTEVLIEFEEDGFHEIMINGIEASFEGRSARIFTDRTFNEVYADGGLYYEVRRRDPINFESTETAVKTGKIKSFKAYRLQSIWKSSKP</sequence>
<evidence type="ECO:0000259" key="4">
    <source>
        <dbReference type="Pfam" id="PF00251"/>
    </source>
</evidence>
<dbReference type="GO" id="GO:0005987">
    <property type="term" value="P:sucrose catabolic process"/>
    <property type="evidence" value="ECO:0007669"/>
    <property type="project" value="TreeGrafter"/>
</dbReference>
<dbReference type="CDD" id="cd18622">
    <property type="entry name" value="GH32_Inu-like"/>
    <property type="match status" value="1"/>
</dbReference>
<protein>
    <submittedName>
        <fullName evidence="5">Levanase</fullName>
    </submittedName>
</protein>
<gene>
    <name evidence="5" type="primary">sacC_5</name>
    <name evidence="5" type="ORF">PDESU_05475</name>
</gene>
<dbReference type="RefSeq" id="WP_136082402.1">
    <property type="nucleotide sequence ID" value="NZ_CAAHFG010000004.1"/>
</dbReference>
<dbReference type="SMART" id="SM00640">
    <property type="entry name" value="Glyco_32"/>
    <property type="match status" value="1"/>
</dbReference>
<organism evidence="5 6">
    <name type="scientific">Pontiella desulfatans</name>
    <dbReference type="NCBI Taxonomy" id="2750659"/>
    <lineage>
        <taxon>Bacteria</taxon>
        <taxon>Pseudomonadati</taxon>
        <taxon>Kiritimatiellota</taxon>
        <taxon>Kiritimatiellia</taxon>
        <taxon>Kiritimatiellales</taxon>
        <taxon>Pontiellaceae</taxon>
        <taxon>Pontiella</taxon>
    </lineage>
</organism>
<proteinExistence type="inferred from homology"/>
<dbReference type="SUPFAM" id="SSF75005">
    <property type="entry name" value="Arabinanase/levansucrase/invertase"/>
    <property type="match status" value="1"/>
</dbReference>
<evidence type="ECO:0000313" key="6">
    <source>
        <dbReference type="Proteomes" id="UP000366872"/>
    </source>
</evidence>
<dbReference type="Pfam" id="PF00251">
    <property type="entry name" value="Glyco_hydro_32N"/>
    <property type="match status" value="1"/>
</dbReference>
<keyword evidence="3" id="KW-0326">Glycosidase</keyword>
<evidence type="ECO:0000256" key="3">
    <source>
        <dbReference type="ARBA" id="ARBA00023295"/>
    </source>
</evidence>
<accession>A0A6C2UAJ7</accession>
<dbReference type="AlphaFoldDB" id="A0A6C2UAJ7"/>
<dbReference type="Gene3D" id="2.115.10.20">
    <property type="entry name" value="Glycosyl hydrolase domain, family 43"/>
    <property type="match status" value="1"/>
</dbReference>
<dbReference type="InterPro" id="IPR013148">
    <property type="entry name" value="Glyco_hydro_32_N"/>
</dbReference>
<dbReference type="InterPro" id="IPR023296">
    <property type="entry name" value="Glyco_hydro_beta-prop_sf"/>
</dbReference>
<evidence type="ECO:0000256" key="1">
    <source>
        <dbReference type="ARBA" id="ARBA00009902"/>
    </source>
</evidence>
<feature type="domain" description="Glycosyl hydrolase family 32 N-terminal" evidence="4">
    <location>
        <begin position="297"/>
        <end position="586"/>
    </location>
</feature>
<comment type="similarity">
    <text evidence="1">Belongs to the glycosyl hydrolase 32 family.</text>
</comment>
<evidence type="ECO:0000256" key="2">
    <source>
        <dbReference type="ARBA" id="ARBA00022801"/>
    </source>
</evidence>
<keyword evidence="2" id="KW-0378">Hydrolase</keyword>
<dbReference type="PANTHER" id="PTHR42800">
    <property type="entry name" value="EXOINULINASE INUD (AFU_ORTHOLOGUE AFUA_5G00480)"/>
    <property type="match status" value="1"/>
</dbReference>
<dbReference type="PANTHER" id="PTHR42800:SF1">
    <property type="entry name" value="EXOINULINASE INUD (AFU_ORTHOLOGUE AFUA_5G00480)"/>
    <property type="match status" value="1"/>
</dbReference>